<evidence type="ECO:0000259" key="1">
    <source>
        <dbReference type="PROSITE" id="PS50404"/>
    </source>
</evidence>
<dbReference type="SUPFAM" id="SSF52833">
    <property type="entry name" value="Thioredoxin-like"/>
    <property type="match status" value="1"/>
</dbReference>
<gene>
    <name evidence="2" type="ORF">OA57_06105</name>
</gene>
<feature type="domain" description="GST N-terminal" evidence="1">
    <location>
        <begin position="1"/>
        <end position="80"/>
    </location>
</feature>
<protein>
    <submittedName>
        <fullName evidence="2">Glutathione S-transferase</fullName>
    </submittedName>
</protein>
<dbReference type="PANTHER" id="PTHR43968:SF6">
    <property type="entry name" value="GLUTATHIONE S-TRANSFERASE OMEGA"/>
    <property type="match status" value="1"/>
</dbReference>
<dbReference type="Pfam" id="PF13409">
    <property type="entry name" value="GST_N_2"/>
    <property type="match status" value="1"/>
</dbReference>
<dbReference type="Proteomes" id="UP000030380">
    <property type="component" value="Unassembled WGS sequence"/>
</dbReference>
<evidence type="ECO:0000313" key="2">
    <source>
        <dbReference type="EMBL" id="KGQ70418.1"/>
    </source>
</evidence>
<dbReference type="PANTHER" id="PTHR43968">
    <property type="match status" value="1"/>
</dbReference>
<dbReference type="OrthoDB" id="8634103at2"/>
<dbReference type="EMBL" id="JSUM01000010">
    <property type="protein sequence ID" value="KGQ70418.1"/>
    <property type="molecule type" value="Genomic_DNA"/>
</dbReference>
<name>A0A0A3ALY4_9PAST</name>
<dbReference type="STRING" id="505317.OA57_06105"/>
<dbReference type="GO" id="GO:0005737">
    <property type="term" value="C:cytoplasm"/>
    <property type="evidence" value="ECO:0007669"/>
    <property type="project" value="TreeGrafter"/>
</dbReference>
<accession>A0A0A3ALY4</accession>
<dbReference type="Gene3D" id="3.40.30.10">
    <property type="entry name" value="Glutaredoxin"/>
    <property type="match status" value="1"/>
</dbReference>
<comment type="caution">
    <text evidence="2">The sequence shown here is derived from an EMBL/GenBank/DDBJ whole genome shotgun (WGS) entry which is preliminary data.</text>
</comment>
<sequence>MKLWYSTTSPFVRKVRSVIAHHRLDAQVELMATVAAKADSPHNRDNPLGRIPALQTEQGEWLFNSTLIAEYLDNLGANTALFPQGEQRWPILNFHAVADGIMENTLLYLGERMMRDQSEWWDSRHQQLIERNIRSLCYLEQHLDQLGSELNIATLYIVCVIDFFHFRRNVIGINPQQVVPRLDQWAQEMNNRYACLAQTKPYQS</sequence>
<dbReference type="InterPro" id="IPR050983">
    <property type="entry name" value="GST_Omega/HSP26"/>
</dbReference>
<dbReference type="SUPFAM" id="SSF47616">
    <property type="entry name" value="GST C-terminal domain-like"/>
    <property type="match status" value="1"/>
</dbReference>
<dbReference type="Gene3D" id="1.20.1050.10">
    <property type="match status" value="1"/>
</dbReference>
<dbReference type="CDD" id="cd03049">
    <property type="entry name" value="GST_N_3"/>
    <property type="match status" value="1"/>
</dbReference>
<dbReference type="InterPro" id="IPR036249">
    <property type="entry name" value="Thioredoxin-like_sf"/>
</dbReference>
<evidence type="ECO:0000313" key="3">
    <source>
        <dbReference type="Proteomes" id="UP000030380"/>
    </source>
</evidence>
<dbReference type="InterPro" id="IPR004045">
    <property type="entry name" value="Glutathione_S-Trfase_N"/>
</dbReference>
<keyword evidence="2" id="KW-0808">Transferase</keyword>
<dbReference type="RefSeq" id="WP_034614929.1">
    <property type="nucleotide sequence ID" value="NZ_JSUM01000010.1"/>
</dbReference>
<dbReference type="PROSITE" id="PS50404">
    <property type="entry name" value="GST_NTER"/>
    <property type="match status" value="1"/>
</dbReference>
<keyword evidence="3" id="KW-1185">Reference proteome</keyword>
<organism evidence="2 3">
    <name type="scientific">Chelonobacter oris</name>
    <dbReference type="NCBI Taxonomy" id="505317"/>
    <lineage>
        <taxon>Bacteria</taxon>
        <taxon>Pseudomonadati</taxon>
        <taxon>Pseudomonadota</taxon>
        <taxon>Gammaproteobacteria</taxon>
        <taxon>Pasteurellales</taxon>
        <taxon>Pasteurellaceae</taxon>
        <taxon>Chelonobacter</taxon>
    </lineage>
</organism>
<dbReference type="AlphaFoldDB" id="A0A0A3ALY4"/>
<dbReference type="InterPro" id="IPR036282">
    <property type="entry name" value="Glutathione-S-Trfase_C_sf"/>
</dbReference>
<dbReference type="GO" id="GO:0016740">
    <property type="term" value="F:transferase activity"/>
    <property type="evidence" value="ECO:0007669"/>
    <property type="project" value="UniProtKB-KW"/>
</dbReference>
<reference evidence="2 3" key="1">
    <citation type="submission" date="2014-11" db="EMBL/GenBank/DDBJ databases">
        <title>Draft genome sequence of Chelonobacter oris 1662T, associated with respiratory disease in Hermann's Tortoises.</title>
        <authorList>
            <person name="Kudirkiene E."/>
            <person name="Hansen M.J."/>
            <person name="Bojesen A.M."/>
        </authorList>
    </citation>
    <scope>NUCLEOTIDE SEQUENCE [LARGE SCALE GENOMIC DNA]</scope>
    <source>
        <strain evidence="2 3">1662</strain>
    </source>
</reference>
<proteinExistence type="predicted"/>